<dbReference type="EMBL" id="ABJB010864568">
    <property type="status" value="NOT_ANNOTATED_CDS"/>
    <property type="molecule type" value="Genomic_DNA"/>
</dbReference>
<reference evidence="2 4" key="1">
    <citation type="submission" date="2008-03" db="EMBL/GenBank/DDBJ databases">
        <title>Annotation of Ixodes scapularis.</title>
        <authorList>
            <consortium name="Ixodes scapularis Genome Project Consortium"/>
            <person name="Caler E."/>
            <person name="Hannick L.I."/>
            <person name="Bidwell S."/>
            <person name="Joardar V."/>
            <person name="Thiagarajan M."/>
            <person name="Amedeo P."/>
            <person name="Galinsky K.J."/>
            <person name="Schobel S."/>
            <person name="Inman J."/>
            <person name="Hostetler J."/>
            <person name="Miller J."/>
            <person name="Hammond M."/>
            <person name="Megy K."/>
            <person name="Lawson D."/>
            <person name="Kodira C."/>
            <person name="Sutton G."/>
            <person name="Meyer J."/>
            <person name="Hill C.A."/>
            <person name="Birren B."/>
            <person name="Nene V."/>
            <person name="Collins F."/>
            <person name="Alarcon-Chaidez F."/>
            <person name="Wikel S."/>
            <person name="Strausberg R."/>
        </authorList>
    </citation>
    <scope>NUCLEOTIDE SEQUENCE [LARGE SCALE GENOMIC DNA]</scope>
    <source>
        <strain evidence="4">Wikel</strain>
        <strain evidence="2">Wikel colony</strain>
    </source>
</reference>
<evidence type="ECO:0000256" key="1">
    <source>
        <dbReference type="SAM" id="MobiDB-lite"/>
    </source>
</evidence>
<evidence type="ECO:0000313" key="3">
    <source>
        <dbReference type="EnsemblMetazoa" id="ISCW001354-PA"/>
    </source>
</evidence>
<dbReference type="Proteomes" id="UP000001555">
    <property type="component" value="Unassembled WGS sequence"/>
</dbReference>
<dbReference type="EnsemblMetazoa" id="ISCW001354-RA">
    <property type="protein sequence ID" value="ISCW001354-PA"/>
    <property type="gene ID" value="ISCW001354"/>
</dbReference>
<accession>B7P3C4</accession>
<feature type="region of interest" description="Disordered" evidence="1">
    <location>
        <begin position="51"/>
        <end position="71"/>
    </location>
</feature>
<reference evidence="3" key="2">
    <citation type="submission" date="2020-05" db="UniProtKB">
        <authorList>
            <consortium name="EnsemblMetazoa"/>
        </authorList>
    </citation>
    <scope>IDENTIFICATION</scope>
    <source>
        <strain evidence="3">wikel</strain>
    </source>
</reference>
<organism>
    <name type="scientific">Ixodes scapularis</name>
    <name type="common">Black-legged tick</name>
    <name type="synonym">Deer tick</name>
    <dbReference type="NCBI Taxonomy" id="6945"/>
    <lineage>
        <taxon>Eukaryota</taxon>
        <taxon>Metazoa</taxon>
        <taxon>Ecdysozoa</taxon>
        <taxon>Arthropoda</taxon>
        <taxon>Chelicerata</taxon>
        <taxon>Arachnida</taxon>
        <taxon>Acari</taxon>
        <taxon>Parasitiformes</taxon>
        <taxon>Ixodida</taxon>
        <taxon>Ixodoidea</taxon>
        <taxon>Ixodidae</taxon>
        <taxon>Ixodinae</taxon>
        <taxon>Ixodes</taxon>
    </lineage>
</organism>
<keyword evidence="4" id="KW-1185">Reference proteome</keyword>
<evidence type="ECO:0000313" key="4">
    <source>
        <dbReference type="Proteomes" id="UP000001555"/>
    </source>
</evidence>
<proteinExistence type="predicted"/>
<dbReference type="EMBL" id="DS627544">
    <property type="protein sequence ID" value="EEC01096.1"/>
    <property type="molecule type" value="Genomic_DNA"/>
</dbReference>
<sequence>MPATVTSPAPTLAVSGSSFSGVAAFLPEHVRRKLDRKYEGRVGPESAWFYGDSVSSAAPDPGGGSTSDKRRTRRRLVMTCNFTIPVALYRRCFAENYTFLW</sequence>
<evidence type="ECO:0000313" key="2">
    <source>
        <dbReference type="EMBL" id="EEC01096.1"/>
    </source>
</evidence>
<dbReference type="AlphaFoldDB" id="B7P3C4"/>
<dbReference type="VEuPathDB" id="VectorBase:ISCI001354"/>
<dbReference type="HOGENOM" id="CLU_2294695_0_0_1"/>
<dbReference type="PaxDb" id="6945-B7P3C4"/>
<dbReference type="InParanoid" id="B7P3C4"/>
<dbReference type="VEuPathDB" id="VectorBase:ISCW001354"/>
<gene>
    <name evidence="2" type="ORF">IscW_ISCW001354</name>
</gene>
<name>B7P3C4_IXOSC</name>
<protein>
    <submittedName>
        <fullName evidence="2 3">Uncharacterized protein</fullName>
    </submittedName>
</protein>